<feature type="compositionally biased region" description="Basic and acidic residues" evidence="1">
    <location>
        <begin position="272"/>
        <end position="285"/>
    </location>
</feature>
<evidence type="ECO:0000256" key="1">
    <source>
        <dbReference type="SAM" id="MobiDB-lite"/>
    </source>
</evidence>
<reference evidence="2 3" key="1">
    <citation type="submission" date="2016-10" db="EMBL/GenBank/DDBJ databases">
        <title>Reductive evolution of mitochondrial metabolism and differential evolution of invasion-related proteins in Cryptosporidium.</title>
        <authorList>
            <person name="Liu S."/>
            <person name="Roellig D.M."/>
            <person name="Guo Y."/>
            <person name="Li N."/>
            <person name="Frace M.A."/>
            <person name="Tang K."/>
            <person name="Zhang L."/>
            <person name="Feng Y."/>
            <person name="Xiao L."/>
        </authorList>
    </citation>
    <scope>NUCLEOTIDE SEQUENCE [LARGE SCALE GENOMIC DNA]</scope>
    <source>
        <strain evidence="2">39726</strain>
    </source>
</reference>
<gene>
    <name evidence="2" type="ORF">cubi_03162</name>
</gene>
<keyword evidence="3" id="KW-1185">Reference proteome</keyword>
<protein>
    <submittedName>
        <fullName evidence="2">Uncharacterized protein</fullName>
    </submittedName>
</protein>
<evidence type="ECO:0000313" key="2">
    <source>
        <dbReference type="EMBL" id="OII75052.1"/>
    </source>
</evidence>
<accession>A0A1J4MPX8</accession>
<proteinExistence type="predicted"/>
<dbReference type="RefSeq" id="XP_028876182.1">
    <property type="nucleotide sequence ID" value="XM_029020175.1"/>
</dbReference>
<dbReference type="VEuPathDB" id="CryptoDB:cubi_03162"/>
<organism evidence="2 3">
    <name type="scientific">Cryptosporidium ubiquitum</name>
    <dbReference type="NCBI Taxonomy" id="857276"/>
    <lineage>
        <taxon>Eukaryota</taxon>
        <taxon>Sar</taxon>
        <taxon>Alveolata</taxon>
        <taxon>Apicomplexa</taxon>
        <taxon>Conoidasida</taxon>
        <taxon>Coccidia</taxon>
        <taxon>Eucoccidiorida</taxon>
        <taxon>Eimeriorina</taxon>
        <taxon>Cryptosporidiidae</taxon>
        <taxon>Cryptosporidium</taxon>
    </lineage>
</organism>
<sequence>MEAIKLSKNETNHTFQINKKTEDECFRFFPSYFSFLDQTELTGTHKKNILALVKYHFLSWINKSDEIQIMNSKGHILTLMEKLELVKKLRESDSQSLVITENYVMYNILFNDSNYNGVFNILNFCDHSDFYKEQNLEPNHIFLNFDTSEFIVNNRMNNKTLIGNEREFMYEENYFFKKILDKYSTQNNFSNFKNDFNPVKTVIFKDLEGFMNSMDNEILGGKSNNKVEGTKKEKVRKFKAVEADKNLKKSTMEKRKKELSKGGKNVKYTYLPKERTNLRKGESKKPYKKIKNSNFYLDKRPIVSNKVYIVNQ</sequence>
<dbReference type="EMBL" id="LRBP01000006">
    <property type="protein sequence ID" value="OII75052.1"/>
    <property type="molecule type" value="Genomic_DNA"/>
</dbReference>
<dbReference type="AlphaFoldDB" id="A0A1J4MPX8"/>
<evidence type="ECO:0000313" key="3">
    <source>
        <dbReference type="Proteomes" id="UP000186176"/>
    </source>
</evidence>
<dbReference type="Proteomes" id="UP000186176">
    <property type="component" value="Unassembled WGS sequence"/>
</dbReference>
<dbReference type="OrthoDB" id="342719at2759"/>
<feature type="compositionally biased region" description="Basic and acidic residues" evidence="1">
    <location>
        <begin position="252"/>
        <end position="261"/>
    </location>
</feature>
<dbReference type="GeneID" id="39979954"/>
<name>A0A1J4MPX8_9CRYT</name>
<feature type="region of interest" description="Disordered" evidence="1">
    <location>
        <begin position="252"/>
        <end position="285"/>
    </location>
</feature>
<comment type="caution">
    <text evidence="2">The sequence shown here is derived from an EMBL/GenBank/DDBJ whole genome shotgun (WGS) entry which is preliminary data.</text>
</comment>